<feature type="domain" description="UPA" evidence="2">
    <location>
        <begin position="112"/>
        <end position="233"/>
    </location>
</feature>
<proteinExistence type="predicted"/>
<comment type="caution">
    <text evidence="3">The sequence shown here is derived from an EMBL/GenBank/DDBJ whole genome shotgun (WGS) entry which is preliminary data.</text>
</comment>
<evidence type="ECO:0000313" key="3">
    <source>
        <dbReference type="EMBL" id="KAJ7382370.1"/>
    </source>
</evidence>
<accession>A0A9W9ZJ43</accession>
<evidence type="ECO:0000259" key="2">
    <source>
        <dbReference type="Pfam" id="PF17217"/>
    </source>
</evidence>
<feature type="compositionally biased region" description="Acidic residues" evidence="1">
    <location>
        <begin position="1"/>
        <end position="10"/>
    </location>
</feature>
<evidence type="ECO:0000313" key="4">
    <source>
        <dbReference type="Proteomes" id="UP001163046"/>
    </source>
</evidence>
<dbReference type="OrthoDB" id="5982076at2759"/>
<name>A0A9W9ZJ43_9CNID</name>
<protein>
    <submittedName>
        <fullName evidence="3">Netrin receptor unc5c</fullName>
    </submittedName>
</protein>
<dbReference type="InterPro" id="IPR033772">
    <property type="entry name" value="UPA"/>
</dbReference>
<keyword evidence="3" id="KW-0675">Receptor</keyword>
<sequence length="300" mass="34029">MDLEPASDEDHESRRIHQVSASYKVSSTTSSPVTPVVIEHCCLRAPGNKWNIAIKCRTPPKKCQNTSIWINVIELYPNAKIEDKHNDIEVTLPPLQEGLEIAAFGTPGKDDQKRMQMAIFGRNPTQGRNWKIRVYLIDDSTLAFKNVCKKEEEMGNRLLTALAGLFVSNSDEDIRIEFTALETGWQIKGCKVKTIKSKNAWQSPENATDFPRCHFEIIHVDKTKQSFFCGMTASHEDDQANTEVVAYFERERGREFSESSKPLQTLDNTSFFLANESFPLLGIFPQLRTSSFPPLDELVK</sequence>
<dbReference type="Pfam" id="PF17217">
    <property type="entry name" value="UPA"/>
    <property type="match status" value="1"/>
</dbReference>
<reference evidence="3" key="1">
    <citation type="submission" date="2023-01" db="EMBL/GenBank/DDBJ databases">
        <title>Genome assembly of the deep-sea coral Lophelia pertusa.</title>
        <authorList>
            <person name="Herrera S."/>
            <person name="Cordes E."/>
        </authorList>
    </citation>
    <scope>NUCLEOTIDE SEQUENCE</scope>
    <source>
        <strain evidence="3">USNM1676648</strain>
        <tissue evidence="3">Polyp</tissue>
    </source>
</reference>
<dbReference type="AlphaFoldDB" id="A0A9W9ZJ43"/>
<dbReference type="Proteomes" id="UP001163046">
    <property type="component" value="Unassembled WGS sequence"/>
</dbReference>
<organism evidence="3 4">
    <name type="scientific">Desmophyllum pertusum</name>
    <dbReference type="NCBI Taxonomy" id="174260"/>
    <lineage>
        <taxon>Eukaryota</taxon>
        <taxon>Metazoa</taxon>
        <taxon>Cnidaria</taxon>
        <taxon>Anthozoa</taxon>
        <taxon>Hexacorallia</taxon>
        <taxon>Scleractinia</taxon>
        <taxon>Caryophylliina</taxon>
        <taxon>Caryophylliidae</taxon>
        <taxon>Desmophyllum</taxon>
    </lineage>
</organism>
<dbReference type="EMBL" id="MU825926">
    <property type="protein sequence ID" value="KAJ7382370.1"/>
    <property type="molecule type" value="Genomic_DNA"/>
</dbReference>
<evidence type="ECO:0000256" key="1">
    <source>
        <dbReference type="SAM" id="MobiDB-lite"/>
    </source>
</evidence>
<keyword evidence="4" id="KW-1185">Reference proteome</keyword>
<gene>
    <name evidence="3" type="primary">UNC5C_6</name>
    <name evidence="3" type="ORF">OS493_035430</name>
</gene>
<feature type="region of interest" description="Disordered" evidence="1">
    <location>
        <begin position="1"/>
        <end position="21"/>
    </location>
</feature>